<dbReference type="PANTHER" id="PTHR34194:SF2">
    <property type="entry name" value="F14J8.16 PROTEIN"/>
    <property type="match status" value="1"/>
</dbReference>
<gene>
    <name evidence="2" type="ORF">PanWU01x14_154550</name>
</gene>
<accession>A0A2P5CGF4</accession>
<organism evidence="2 3">
    <name type="scientific">Parasponia andersonii</name>
    <name type="common">Sponia andersonii</name>
    <dbReference type="NCBI Taxonomy" id="3476"/>
    <lineage>
        <taxon>Eukaryota</taxon>
        <taxon>Viridiplantae</taxon>
        <taxon>Streptophyta</taxon>
        <taxon>Embryophyta</taxon>
        <taxon>Tracheophyta</taxon>
        <taxon>Spermatophyta</taxon>
        <taxon>Magnoliopsida</taxon>
        <taxon>eudicotyledons</taxon>
        <taxon>Gunneridae</taxon>
        <taxon>Pentapetalae</taxon>
        <taxon>rosids</taxon>
        <taxon>fabids</taxon>
        <taxon>Rosales</taxon>
        <taxon>Cannabaceae</taxon>
        <taxon>Parasponia</taxon>
    </lineage>
</organism>
<name>A0A2P5CGF4_PARAD</name>
<evidence type="ECO:0000256" key="1">
    <source>
        <dbReference type="SAM" id="MobiDB-lite"/>
    </source>
</evidence>
<proteinExistence type="predicted"/>
<dbReference type="PANTHER" id="PTHR34194">
    <property type="entry name" value="F14J8.16 PROTEIN"/>
    <property type="match status" value="1"/>
</dbReference>
<protein>
    <submittedName>
        <fullName evidence="2">Uncharacterized protein</fullName>
    </submittedName>
</protein>
<sequence>MRAQSMGHRPASQTAIRIESMASQECSGYDFDARLERRWKRRCIANQCFTPSSRTNAPVVIKENRARERLELLKHHCFPSFMYKHSDYNDGVVHGGTEVLINVGDDDEDPQYNMFLNNLKKDGNSYALEVILGNGVSERINYDVEDLLPDERRLDAPKTVESFPANQRSEGETTSRMVFEGEQTGMPNKEDRQCLRAFGHQLRNEERELPETLDEVPGERRKSRLAGRSTGGEHLDIASGGTNGGSSLRYGSEGNHFVEHIGDHEDENDDEEYCTLLKSSLGRTNGGSYIRPGSGGHGDEYCHDREYCRLLNIAPDGANGQSNAKPGLEDDHLVECGHKQKDNVDDTCNEYVTYLNHLVIDDEDTMHGMHDSPERPDEVVQSELRRICDQVDECDDVTQDYLRFLDTIEKDGEDAMYKVDEESDDDLEIAAMDKDPFIGGHFTPFESTKGPYIILDDQSDVEDPCTSQSQFRKGLMEILTRPYDSQQHKVLWDEVSRRRPKVKDINLRRETISCPLENSFSKSYLDQYSDFAEQIDLAKYDDHKSLNLLRGFFYWLKNLAHVGVFQPWKDPSCLEVLLQK</sequence>
<reference evidence="3" key="1">
    <citation type="submission" date="2016-06" db="EMBL/GenBank/DDBJ databases">
        <title>Parallel loss of symbiosis genes in relatives of nitrogen-fixing non-legume Parasponia.</title>
        <authorList>
            <person name="Van Velzen R."/>
            <person name="Holmer R."/>
            <person name="Bu F."/>
            <person name="Rutten L."/>
            <person name="Van Zeijl A."/>
            <person name="Liu W."/>
            <person name="Santuari L."/>
            <person name="Cao Q."/>
            <person name="Sharma T."/>
            <person name="Shen D."/>
            <person name="Roswanjaya Y."/>
            <person name="Wardhani T."/>
            <person name="Kalhor M.S."/>
            <person name="Jansen J."/>
            <person name="Van den Hoogen J."/>
            <person name="Gungor B."/>
            <person name="Hartog M."/>
            <person name="Hontelez J."/>
            <person name="Verver J."/>
            <person name="Yang W.-C."/>
            <person name="Schijlen E."/>
            <person name="Repin R."/>
            <person name="Schilthuizen M."/>
            <person name="Schranz E."/>
            <person name="Heidstra R."/>
            <person name="Miyata K."/>
            <person name="Fedorova E."/>
            <person name="Kohlen W."/>
            <person name="Bisseling T."/>
            <person name="Smit S."/>
            <person name="Geurts R."/>
        </authorList>
    </citation>
    <scope>NUCLEOTIDE SEQUENCE [LARGE SCALE GENOMIC DNA]</scope>
    <source>
        <strain evidence="3">cv. WU1-14</strain>
    </source>
</reference>
<dbReference type="AlphaFoldDB" id="A0A2P5CGF4"/>
<dbReference type="EMBL" id="JXTB01000133">
    <property type="protein sequence ID" value="PON60130.1"/>
    <property type="molecule type" value="Genomic_DNA"/>
</dbReference>
<dbReference type="Proteomes" id="UP000237105">
    <property type="component" value="Unassembled WGS sequence"/>
</dbReference>
<comment type="caution">
    <text evidence="2">The sequence shown here is derived from an EMBL/GenBank/DDBJ whole genome shotgun (WGS) entry which is preliminary data.</text>
</comment>
<evidence type="ECO:0000313" key="3">
    <source>
        <dbReference type="Proteomes" id="UP000237105"/>
    </source>
</evidence>
<evidence type="ECO:0000313" key="2">
    <source>
        <dbReference type="EMBL" id="PON60130.1"/>
    </source>
</evidence>
<feature type="region of interest" description="Disordered" evidence="1">
    <location>
        <begin position="206"/>
        <end position="249"/>
    </location>
</feature>
<dbReference type="OrthoDB" id="298344at2759"/>
<dbReference type="STRING" id="3476.A0A2P5CGF4"/>
<keyword evidence="3" id="KW-1185">Reference proteome</keyword>